<sequence>RAMPTHHLCMASRAWMQPMLGQHALSMASMPCMRLERAYLTVFAAPVHGRAMLVDCVCTTLSALRMASTPPAYGPCCVGHVLRAANTPAVHGLVVRR</sequence>
<dbReference type="EMBL" id="JXTB01000254">
    <property type="protein sequence ID" value="PON49811.1"/>
    <property type="molecule type" value="Genomic_DNA"/>
</dbReference>
<dbReference type="AlphaFoldDB" id="A0A2P5BLY3"/>
<reference evidence="2" key="1">
    <citation type="submission" date="2016-06" db="EMBL/GenBank/DDBJ databases">
        <title>Parallel loss of symbiosis genes in relatives of nitrogen-fixing non-legume Parasponia.</title>
        <authorList>
            <person name="Van Velzen R."/>
            <person name="Holmer R."/>
            <person name="Bu F."/>
            <person name="Rutten L."/>
            <person name="Van Zeijl A."/>
            <person name="Liu W."/>
            <person name="Santuari L."/>
            <person name="Cao Q."/>
            <person name="Sharma T."/>
            <person name="Shen D."/>
            <person name="Roswanjaya Y."/>
            <person name="Wardhani T."/>
            <person name="Kalhor M.S."/>
            <person name="Jansen J."/>
            <person name="Van den Hoogen J."/>
            <person name="Gungor B."/>
            <person name="Hartog M."/>
            <person name="Hontelez J."/>
            <person name="Verver J."/>
            <person name="Yang W.-C."/>
            <person name="Schijlen E."/>
            <person name="Repin R."/>
            <person name="Schilthuizen M."/>
            <person name="Schranz E."/>
            <person name="Heidstra R."/>
            <person name="Miyata K."/>
            <person name="Fedorova E."/>
            <person name="Kohlen W."/>
            <person name="Bisseling T."/>
            <person name="Smit S."/>
            <person name="Geurts R."/>
        </authorList>
    </citation>
    <scope>NUCLEOTIDE SEQUENCE [LARGE SCALE GENOMIC DNA]</scope>
    <source>
        <strain evidence="2">cv. WU1-14</strain>
    </source>
</reference>
<keyword evidence="2" id="KW-1185">Reference proteome</keyword>
<comment type="caution">
    <text evidence="1">The sequence shown here is derived from an EMBL/GenBank/DDBJ whole genome shotgun (WGS) entry which is preliminary data.</text>
</comment>
<proteinExistence type="predicted"/>
<name>A0A2P5BLY3_PARAD</name>
<gene>
    <name evidence="1" type="ORF">PanWU01x14_227590</name>
</gene>
<organism evidence="1 2">
    <name type="scientific">Parasponia andersonii</name>
    <name type="common">Sponia andersonii</name>
    <dbReference type="NCBI Taxonomy" id="3476"/>
    <lineage>
        <taxon>Eukaryota</taxon>
        <taxon>Viridiplantae</taxon>
        <taxon>Streptophyta</taxon>
        <taxon>Embryophyta</taxon>
        <taxon>Tracheophyta</taxon>
        <taxon>Spermatophyta</taxon>
        <taxon>Magnoliopsida</taxon>
        <taxon>eudicotyledons</taxon>
        <taxon>Gunneridae</taxon>
        <taxon>Pentapetalae</taxon>
        <taxon>rosids</taxon>
        <taxon>fabids</taxon>
        <taxon>Rosales</taxon>
        <taxon>Cannabaceae</taxon>
        <taxon>Parasponia</taxon>
    </lineage>
</organism>
<protein>
    <submittedName>
        <fullName evidence="1">Uncharacterized protein</fullName>
    </submittedName>
</protein>
<evidence type="ECO:0000313" key="2">
    <source>
        <dbReference type="Proteomes" id="UP000237105"/>
    </source>
</evidence>
<evidence type="ECO:0000313" key="1">
    <source>
        <dbReference type="EMBL" id="PON49811.1"/>
    </source>
</evidence>
<accession>A0A2P5BLY3</accession>
<feature type="non-terminal residue" evidence="1">
    <location>
        <position position="1"/>
    </location>
</feature>
<dbReference type="Proteomes" id="UP000237105">
    <property type="component" value="Unassembled WGS sequence"/>
</dbReference>